<protein>
    <submittedName>
        <fullName evidence="2">Uncharacterized protein</fullName>
    </submittedName>
</protein>
<gene>
    <name evidence="2" type="ORF">I6J18_08775</name>
</gene>
<keyword evidence="1" id="KW-0472">Membrane</keyword>
<evidence type="ECO:0000256" key="1">
    <source>
        <dbReference type="SAM" id="Phobius"/>
    </source>
</evidence>
<sequence length="78" mass="8972">MERTQNPTRMEILKSREKLLWYVFIASMAGLLLRLFMMNVNSDVKILLIIHSVVCLLTAGGIVIIKKQQTQLKTKGKR</sequence>
<organism evidence="2 3">
    <name type="scientific">Peribacillus psychrosaccharolyticus</name>
    <name type="common">Bacillus psychrosaccharolyticus</name>
    <dbReference type="NCBI Taxonomy" id="1407"/>
    <lineage>
        <taxon>Bacteria</taxon>
        <taxon>Bacillati</taxon>
        <taxon>Bacillota</taxon>
        <taxon>Bacilli</taxon>
        <taxon>Bacillales</taxon>
        <taxon>Bacillaceae</taxon>
        <taxon>Peribacillus</taxon>
    </lineage>
</organism>
<proteinExistence type="predicted"/>
<evidence type="ECO:0000313" key="3">
    <source>
        <dbReference type="Proteomes" id="UP000595254"/>
    </source>
</evidence>
<reference evidence="2 3" key="1">
    <citation type="submission" date="2021-01" db="EMBL/GenBank/DDBJ databases">
        <title>FDA dAtabase for Regulatory Grade micrObial Sequences (FDA-ARGOS): Supporting development and validation of Infectious Disease Dx tests.</title>
        <authorList>
            <person name="Nelson B."/>
            <person name="Plummer A."/>
            <person name="Tallon L."/>
            <person name="Sadzewicz L."/>
            <person name="Zhao X."/>
            <person name="Boylan J."/>
            <person name="Ott S."/>
            <person name="Bowen H."/>
            <person name="Vavikolanu K."/>
            <person name="Mehta A."/>
            <person name="Aluvathingal J."/>
            <person name="Nadendla S."/>
            <person name="Myers T."/>
            <person name="Yan Y."/>
            <person name="Sichtig H."/>
        </authorList>
    </citation>
    <scope>NUCLEOTIDE SEQUENCE [LARGE SCALE GENOMIC DNA]</scope>
    <source>
        <strain evidence="2 3">FDAARGOS_1161</strain>
    </source>
</reference>
<dbReference type="KEGG" id="ppsr:I6J18_08775"/>
<feature type="transmembrane region" description="Helical" evidence="1">
    <location>
        <begin position="20"/>
        <end position="40"/>
    </location>
</feature>
<dbReference type="Proteomes" id="UP000595254">
    <property type="component" value="Chromosome"/>
</dbReference>
<dbReference type="RefSeq" id="WP_040373429.1">
    <property type="nucleotide sequence ID" value="NZ_CP068053.1"/>
</dbReference>
<keyword evidence="3" id="KW-1185">Reference proteome</keyword>
<name>A0A974S1Q7_PERPY</name>
<dbReference type="EMBL" id="CP068053">
    <property type="protein sequence ID" value="QQT01917.1"/>
    <property type="molecule type" value="Genomic_DNA"/>
</dbReference>
<feature type="transmembrane region" description="Helical" evidence="1">
    <location>
        <begin position="46"/>
        <end position="65"/>
    </location>
</feature>
<evidence type="ECO:0000313" key="2">
    <source>
        <dbReference type="EMBL" id="QQT01917.1"/>
    </source>
</evidence>
<dbReference type="AlphaFoldDB" id="A0A974S1Q7"/>
<keyword evidence="1" id="KW-0812">Transmembrane</keyword>
<keyword evidence="1" id="KW-1133">Transmembrane helix</keyword>
<accession>A0A974S1Q7</accession>